<organism evidence="5 6">
    <name type="scientific">Ascosphaera apis ARSEF 7405</name>
    <dbReference type="NCBI Taxonomy" id="392613"/>
    <lineage>
        <taxon>Eukaryota</taxon>
        <taxon>Fungi</taxon>
        <taxon>Dikarya</taxon>
        <taxon>Ascomycota</taxon>
        <taxon>Pezizomycotina</taxon>
        <taxon>Eurotiomycetes</taxon>
        <taxon>Eurotiomycetidae</taxon>
        <taxon>Onygenales</taxon>
        <taxon>Ascosphaeraceae</taxon>
        <taxon>Ascosphaera</taxon>
    </lineage>
</organism>
<dbReference type="VEuPathDB" id="FungiDB:AAP_02836"/>
<keyword evidence="4" id="KW-0788">Thiol protease</keyword>
<sequence>MGDPSNNCSSVLAEAEYRVIRVWVTGFGLFRGNQTNPSFSIASALPDSVTLDDLKIIVQIYRHPEPLRVAYDTVHSITRDGIEQFRENHDGHSPDLVTHIGMAKGRNFYCAETFARREGYKIADVDEKKATGYEELFRSKGYPEILRPGDLPRAGINAGPDSVSQSILNPTNLDDKLLETWKSFAKEGEDLRLSIDAGRYLCEFILYNSLVHAWEEGRKLSVVFMHVPGWDSPEDIQRGTEAAIALIKSLVTCWATPKS</sequence>
<dbReference type="OrthoDB" id="407146at2759"/>
<keyword evidence="2" id="KW-0645">Protease</keyword>
<keyword evidence="3" id="KW-0378">Hydrolase</keyword>
<dbReference type="GO" id="GO:0006508">
    <property type="term" value="P:proteolysis"/>
    <property type="evidence" value="ECO:0007669"/>
    <property type="project" value="UniProtKB-KW"/>
</dbReference>
<evidence type="ECO:0000313" key="6">
    <source>
        <dbReference type="Proteomes" id="UP000242877"/>
    </source>
</evidence>
<evidence type="ECO:0000313" key="5">
    <source>
        <dbReference type="EMBL" id="KZZ92755.1"/>
    </source>
</evidence>
<proteinExistence type="inferred from homology"/>
<protein>
    <submittedName>
        <fullName evidence="5">Pyroglutamyl peptidase type I</fullName>
    </submittedName>
</protein>
<evidence type="ECO:0000256" key="2">
    <source>
        <dbReference type="ARBA" id="ARBA00022670"/>
    </source>
</evidence>
<evidence type="ECO:0000256" key="1">
    <source>
        <dbReference type="ARBA" id="ARBA00006641"/>
    </source>
</evidence>
<dbReference type="InterPro" id="IPR016125">
    <property type="entry name" value="Peptidase_C15-like"/>
</dbReference>
<dbReference type="AlphaFoldDB" id="A0A167ZJX5"/>
<dbReference type="InterPro" id="IPR036440">
    <property type="entry name" value="Peptidase_C15-like_sf"/>
</dbReference>
<dbReference type="EMBL" id="AZGZ01000010">
    <property type="protein sequence ID" value="KZZ92755.1"/>
    <property type="molecule type" value="Genomic_DNA"/>
</dbReference>
<dbReference type="PANTHER" id="PTHR23402">
    <property type="entry name" value="PROTEASE FAMILY C15 PYROGLUTAMYL-PEPTIDASE I-RELATED"/>
    <property type="match status" value="1"/>
</dbReference>
<dbReference type="SUPFAM" id="SSF53182">
    <property type="entry name" value="Pyrrolidone carboxyl peptidase (pyroglutamate aminopeptidase)"/>
    <property type="match status" value="1"/>
</dbReference>
<dbReference type="PANTHER" id="PTHR23402:SF1">
    <property type="entry name" value="PYROGLUTAMYL-PEPTIDASE I"/>
    <property type="match status" value="1"/>
</dbReference>
<keyword evidence="6" id="KW-1185">Reference proteome</keyword>
<comment type="caution">
    <text evidence="5">The sequence shown here is derived from an EMBL/GenBank/DDBJ whole genome shotgun (WGS) entry which is preliminary data.</text>
</comment>
<dbReference type="Proteomes" id="UP000242877">
    <property type="component" value="Unassembled WGS sequence"/>
</dbReference>
<dbReference type="GO" id="GO:0008234">
    <property type="term" value="F:cysteine-type peptidase activity"/>
    <property type="evidence" value="ECO:0007669"/>
    <property type="project" value="UniProtKB-KW"/>
</dbReference>
<evidence type="ECO:0000256" key="4">
    <source>
        <dbReference type="ARBA" id="ARBA00022807"/>
    </source>
</evidence>
<evidence type="ECO:0000256" key="3">
    <source>
        <dbReference type="ARBA" id="ARBA00022801"/>
    </source>
</evidence>
<name>A0A167ZJX5_9EURO</name>
<comment type="similarity">
    <text evidence="1">Belongs to the peptidase C15 family.</text>
</comment>
<dbReference type="Gene3D" id="3.40.630.20">
    <property type="entry name" value="Peptidase C15, pyroglutamyl peptidase I-like"/>
    <property type="match status" value="1"/>
</dbReference>
<gene>
    <name evidence="5" type="ORF">AAP_02836</name>
</gene>
<accession>A0A167ZJX5</accession>
<reference evidence="5 6" key="1">
    <citation type="journal article" date="2016" name="Genome Biol. Evol.">
        <title>Divergent and convergent evolution of fungal pathogenicity.</title>
        <authorList>
            <person name="Shang Y."/>
            <person name="Xiao G."/>
            <person name="Zheng P."/>
            <person name="Cen K."/>
            <person name="Zhan S."/>
            <person name="Wang C."/>
        </authorList>
    </citation>
    <scope>NUCLEOTIDE SEQUENCE [LARGE SCALE GENOMIC DNA]</scope>
    <source>
        <strain evidence="5 6">ARSEF 7405</strain>
    </source>
</reference>